<dbReference type="RefSeq" id="XP_016228846.1">
    <property type="nucleotide sequence ID" value="XM_016365197.1"/>
</dbReference>
<dbReference type="HOGENOM" id="CLU_009665_2_2_1"/>
<dbReference type="PANTHER" id="PTHR43004:SF19">
    <property type="entry name" value="BINDING MONOOXYGENASE, PUTATIVE (JCVI)-RELATED"/>
    <property type="match status" value="1"/>
</dbReference>
<evidence type="ECO:0000313" key="6">
    <source>
        <dbReference type="EMBL" id="KIV97272.1"/>
    </source>
</evidence>
<comment type="cofactor">
    <cofactor evidence="1">
        <name>FAD</name>
        <dbReference type="ChEBI" id="CHEBI:57692"/>
    </cofactor>
</comment>
<evidence type="ECO:0000313" key="7">
    <source>
        <dbReference type="Proteomes" id="UP000054302"/>
    </source>
</evidence>
<dbReference type="PRINTS" id="PR00420">
    <property type="entry name" value="RNGMNOXGNASE"/>
</dbReference>
<sequence length="410" mass="45709">MDQRIEKVLVVGAGPVGLLTALMLSKVGISVQVYEKNTEIDQRPRGAAYGRAAVRVFRQAQVLDKLREMGVDVSSIAWRKLDGTRITGFSQEHNQSDPERSLVLPVHLLAQFLYDEVKSLPNVEVFWGHKFKTLTQTEDKVTVEFETDGGTVFSEANFVLGSDGAQSDVRKCLFGRNFPGMSWDVQIVATNIKYSGFDIPGWSDVQWIIHPEHWALLCRLDREGTWRVAYGEKADLDTDTLRERLPSKFKAILPGSPEPGDYELLNWSPFVMHQRCVEKMTVGRVVLAGDAAHLCNPMGGLGLTGGIADVGSLVECLVAIHNGAADFSILEKYDEKRREVYHTVTDPTSSGNLRRVFNDGETVLEHDRMLQMIEKSATDPALGKILMQFENALSSDMSQFYTPQQSEVSV</sequence>
<dbReference type="EMBL" id="KN847520">
    <property type="protein sequence ID" value="KIV97272.1"/>
    <property type="molecule type" value="Genomic_DNA"/>
</dbReference>
<evidence type="ECO:0000259" key="5">
    <source>
        <dbReference type="Pfam" id="PF01494"/>
    </source>
</evidence>
<dbReference type="InterPro" id="IPR036188">
    <property type="entry name" value="FAD/NAD-bd_sf"/>
</dbReference>
<evidence type="ECO:0000256" key="3">
    <source>
        <dbReference type="ARBA" id="ARBA00022827"/>
    </source>
</evidence>
<keyword evidence="2" id="KW-0285">Flavoprotein</keyword>
<dbReference type="GO" id="GO:0016709">
    <property type="term" value="F:oxidoreductase activity, acting on paired donors, with incorporation or reduction of molecular oxygen, NAD(P)H as one donor, and incorporation of one atom of oxygen"/>
    <property type="evidence" value="ECO:0007669"/>
    <property type="project" value="UniProtKB-ARBA"/>
</dbReference>
<dbReference type="Gene3D" id="3.50.50.60">
    <property type="entry name" value="FAD/NAD(P)-binding domain"/>
    <property type="match status" value="1"/>
</dbReference>
<organism evidence="6 7">
    <name type="scientific">Exophiala mesophila</name>
    <name type="common">Black yeast-like fungus</name>
    <dbReference type="NCBI Taxonomy" id="212818"/>
    <lineage>
        <taxon>Eukaryota</taxon>
        <taxon>Fungi</taxon>
        <taxon>Dikarya</taxon>
        <taxon>Ascomycota</taxon>
        <taxon>Pezizomycotina</taxon>
        <taxon>Eurotiomycetes</taxon>
        <taxon>Chaetothyriomycetidae</taxon>
        <taxon>Chaetothyriales</taxon>
        <taxon>Herpotrichiellaceae</taxon>
        <taxon>Exophiala</taxon>
    </lineage>
</organism>
<dbReference type="STRING" id="212818.A0A0D1ZRN8"/>
<dbReference type="PANTHER" id="PTHR43004">
    <property type="entry name" value="TRK SYSTEM POTASSIUM UPTAKE PROTEIN"/>
    <property type="match status" value="1"/>
</dbReference>
<name>A0A0D1ZRN8_EXOME</name>
<dbReference type="SUPFAM" id="SSF51905">
    <property type="entry name" value="FAD/NAD(P)-binding domain"/>
    <property type="match status" value="1"/>
</dbReference>
<keyword evidence="4" id="KW-0560">Oxidoreductase</keyword>
<evidence type="ECO:0000256" key="4">
    <source>
        <dbReference type="ARBA" id="ARBA00023002"/>
    </source>
</evidence>
<dbReference type="Proteomes" id="UP000054302">
    <property type="component" value="Unassembled WGS sequence"/>
</dbReference>
<keyword evidence="7" id="KW-1185">Reference proteome</keyword>
<accession>A0A0D1ZRN8</accession>
<dbReference type="GeneID" id="27318885"/>
<gene>
    <name evidence="6" type="ORF">PV10_01040</name>
</gene>
<dbReference type="AlphaFoldDB" id="A0A0D1ZRN8"/>
<dbReference type="GO" id="GO:0071949">
    <property type="term" value="F:FAD binding"/>
    <property type="evidence" value="ECO:0007669"/>
    <property type="project" value="InterPro"/>
</dbReference>
<evidence type="ECO:0000256" key="2">
    <source>
        <dbReference type="ARBA" id="ARBA00022630"/>
    </source>
</evidence>
<protein>
    <recommendedName>
        <fullName evidence="5">FAD-binding domain-containing protein</fullName>
    </recommendedName>
</protein>
<keyword evidence="3" id="KW-0274">FAD</keyword>
<reference evidence="6 7" key="1">
    <citation type="submission" date="2015-01" db="EMBL/GenBank/DDBJ databases">
        <title>The Genome Sequence of Exophiala mesophila CBS40295.</title>
        <authorList>
            <consortium name="The Broad Institute Genomics Platform"/>
            <person name="Cuomo C."/>
            <person name="de Hoog S."/>
            <person name="Gorbushina A."/>
            <person name="Stielow B."/>
            <person name="Teixiera M."/>
            <person name="Abouelleil A."/>
            <person name="Chapman S.B."/>
            <person name="Priest M."/>
            <person name="Young S.K."/>
            <person name="Wortman J."/>
            <person name="Nusbaum C."/>
            <person name="Birren B."/>
        </authorList>
    </citation>
    <scope>NUCLEOTIDE SEQUENCE [LARGE SCALE GENOMIC DNA]</scope>
    <source>
        <strain evidence="6 7">CBS 40295</strain>
    </source>
</reference>
<dbReference type="OMA" id="DSELWHY"/>
<feature type="domain" description="FAD-binding" evidence="5">
    <location>
        <begin position="7"/>
        <end position="346"/>
    </location>
</feature>
<dbReference type="OrthoDB" id="10016252at2759"/>
<proteinExistence type="predicted"/>
<dbReference type="InterPro" id="IPR050641">
    <property type="entry name" value="RIFMO-like"/>
</dbReference>
<dbReference type="Gene3D" id="3.30.70.2450">
    <property type="match status" value="1"/>
</dbReference>
<dbReference type="Pfam" id="PF01494">
    <property type="entry name" value="FAD_binding_3"/>
    <property type="match status" value="1"/>
</dbReference>
<dbReference type="VEuPathDB" id="FungiDB:PV10_01040"/>
<evidence type="ECO:0000256" key="1">
    <source>
        <dbReference type="ARBA" id="ARBA00001974"/>
    </source>
</evidence>
<dbReference type="InterPro" id="IPR002938">
    <property type="entry name" value="FAD-bd"/>
</dbReference>